<dbReference type="EMBL" id="LR797047">
    <property type="protein sequence ID" value="CAB4183677.1"/>
    <property type="molecule type" value="Genomic_DNA"/>
</dbReference>
<protein>
    <submittedName>
        <fullName evidence="1">Uncharacterized protein</fullName>
    </submittedName>
</protein>
<sequence>MTAYEQRLKVVEAENARLKAA</sequence>
<reference evidence="1" key="1">
    <citation type="submission" date="2020-05" db="EMBL/GenBank/DDBJ databases">
        <authorList>
            <person name="Chiriac C."/>
            <person name="Salcher M."/>
            <person name="Ghai R."/>
            <person name="Kavagutti S V."/>
        </authorList>
    </citation>
    <scope>NUCLEOTIDE SEQUENCE</scope>
</reference>
<accession>A0A6J5QMD9</accession>
<feature type="non-terminal residue" evidence="1">
    <location>
        <position position="21"/>
    </location>
</feature>
<evidence type="ECO:0000313" key="1">
    <source>
        <dbReference type="EMBL" id="CAB4183677.1"/>
    </source>
</evidence>
<name>A0A6J5QMD9_9CAUD</name>
<organism evidence="1">
    <name type="scientific">uncultured Caudovirales phage</name>
    <dbReference type="NCBI Taxonomy" id="2100421"/>
    <lineage>
        <taxon>Viruses</taxon>
        <taxon>Duplodnaviria</taxon>
        <taxon>Heunggongvirae</taxon>
        <taxon>Uroviricota</taxon>
        <taxon>Caudoviricetes</taxon>
        <taxon>Peduoviridae</taxon>
        <taxon>Maltschvirus</taxon>
        <taxon>Maltschvirus maltsch</taxon>
    </lineage>
</organism>
<gene>
    <name evidence="1" type="ORF">UFOVP1104_62</name>
</gene>
<proteinExistence type="predicted"/>